<keyword evidence="5" id="KW-0333">Golgi apparatus</keyword>
<evidence type="ECO:0000313" key="6">
    <source>
        <dbReference type="EMBL" id="EPR79948.1"/>
    </source>
</evidence>
<feature type="transmembrane region" description="Helical" evidence="5">
    <location>
        <begin position="241"/>
        <end position="263"/>
    </location>
</feature>
<comment type="caution">
    <text evidence="6">The sequence shown here is derived from an EMBL/GenBank/DDBJ whole genome shotgun (WGS) entry which is preliminary data.</text>
</comment>
<keyword evidence="5" id="KW-0256">Endoplasmic reticulum</keyword>
<evidence type="ECO:0000256" key="2">
    <source>
        <dbReference type="ARBA" id="ARBA00022692"/>
    </source>
</evidence>
<keyword evidence="5" id="KW-0762">Sugar transport</keyword>
<dbReference type="HOGENOM" id="CLU_025360_1_0_1"/>
<feature type="transmembrane region" description="Helical" evidence="5">
    <location>
        <begin position="269"/>
        <end position="286"/>
    </location>
</feature>
<feature type="transmembrane region" description="Helical" evidence="5">
    <location>
        <begin position="208"/>
        <end position="229"/>
    </location>
</feature>
<dbReference type="EMBL" id="ATCN01000065">
    <property type="protein sequence ID" value="EPR79948.1"/>
    <property type="molecule type" value="Genomic_DNA"/>
</dbReference>
<gene>
    <name evidence="6" type="ORF">SLOPH_406</name>
</gene>
<dbReference type="PANTHER" id="PTHR11132">
    <property type="entry name" value="SOLUTE CARRIER FAMILY 35"/>
    <property type="match status" value="1"/>
</dbReference>
<keyword evidence="5" id="KW-0813">Transport</keyword>
<dbReference type="VEuPathDB" id="MicrosporidiaDB:SLOPH_406"/>
<evidence type="ECO:0000256" key="1">
    <source>
        <dbReference type="ARBA" id="ARBA00004141"/>
    </source>
</evidence>
<keyword evidence="2 5" id="KW-0812">Transmembrane</keyword>
<dbReference type="GO" id="GO:0005458">
    <property type="term" value="F:GDP-mannose transmembrane transporter activity"/>
    <property type="evidence" value="ECO:0007669"/>
    <property type="project" value="EnsemblFungi"/>
</dbReference>
<evidence type="ECO:0000313" key="7">
    <source>
        <dbReference type="Proteomes" id="UP000014978"/>
    </source>
</evidence>
<dbReference type="OMA" id="VWMLINC"/>
<accession>S7XVM4</accession>
<protein>
    <recommendedName>
        <fullName evidence="5">GDP-mannose transporter</fullName>
        <shortName evidence="5">GMT</shortName>
    </recommendedName>
</protein>
<dbReference type="InterPro" id="IPR050186">
    <property type="entry name" value="TPT_transporter"/>
</dbReference>
<keyword evidence="5" id="KW-0968">Cytoplasmic vesicle</keyword>
<proteinExistence type="inferred from homology"/>
<dbReference type="OrthoDB" id="417037at2759"/>
<keyword evidence="4 5" id="KW-0472">Membrane</keyword>
<keyword evidence="3 5" id="KW-1133">Transmembrane helix</keyword>
<sequence length="292" mass="33494">MKSKYEKIVLILTYLSSSLMATVSQKYILNVLHFNFPFLLLLIQSIIVIFMIQILVFFGLISLKLDISKFKTWLPCSLALIFMIYTGIKSLYYLPISVYSLFKNGSIILIAVLEKQLFKRKIDKNSYIAFILMIISSGFVDIGDFKKDQLGYLWILLNIISTTLYLMSLKYILTLTGDSNFEALFYGQVLLIPFLCTLSFFYKIDLKIFDTVLIFFILLSGISIFFVTYSSIWCIRLLSSTTFSMLGAMNKLFVSFSGILLIGENNIDFLKIFSLILGFVASIIYSKTIKNE</sequence>
<comment type="function">
    <text evidence="5">Involved in the import of GDP-mannose from the cytoplasm into the Golgi lumen.</text>
</comment>
<organism evidence="6 7">
    <name type="scientific">Spraguea lophii (strain 42_110)</name>
    <name type="common">Microsporidian parasite</name>
    <dbReference type="NCBI Taxonomy" id="1358809"/>
    <lineage>
        <taxon>Eukaryota</taxon>
        <taxon>Fungi</taxon>
        <taxon>Fungi incertae sedis</taxon>
        <taxon>Microsporidia</taxon>
        <taxon>Spragueidae</taxon>
        <taxon>Spraguea</taxon>
    </lineage>
</organism>
<feature type="transmembrane region" description="Helical" evidence="5">
    <location>
        <begin position="125"/>
        <end position="145"/>
    </location>
</feature>
<feature type="transmembrane region" description="Helical" evidence="5">
    <location>
        <begin position="34"/>
        <end position="60"/>
    </location>
</feature>
<feature type="transmembrane region" description="Helical" evidence="5">
    <location>
        <begin position="184"/>
        <end position="202"/>
    </location>
</feature>
<evidence type="ECO:0000256" key="3">
    <source>
        <dbReference type="ARBA" id="ARBA00022989"/>
    </source>
</evidence>
<dbReference type="Proteomes" id="UP000014978">
    <property type="component" value="Unassembled WGS sequence"/>
</dbReference>
<comment type="subcellular location">
    <subcellularLocation>
        <location evidence="5">Golgi apparatus membrane</location>
        <topology evidence="5">Multi-pass membrane protein</topology>
    </subcellularLocation>
    <subcellularLocation>
        <location evidence="5">Cytoplasmic vesicle membrane</location>
        <topology evidence="5">Multi-pass membrane protein</topology>
    </subcellularLocation>
    <subcellularLocation>
        <location evidence="5">Endoplasmic reticulum membrane</location>
        <topology evidence="5">Multi-pass membrane protein</topology>
    </subcellularLocation>
    <subcellularLocation>
        <location evidence="1">Membrane</location>
        <topology evidence="1">Multi-pass membrane protein</topology>
    </subcellularLocation>
</comment>
<keyword evidence="7" id="KW-1185">Reference proteome</keyword>
<reference evidence="7" key="1">
    <citation type="journal article" date="2013" name="PLoS Genet.">
        <title>The genome of Spraguea lophii and the basis of host-microsporidian interactions.</title>
        <authorList>
            <person name="Campbell S.E."/>
            <person name="Williams T.A."/>
            <person name="Yousuf A."/>
            <person name="Soanes D.M."/>
            <person name="Paszkiewicz K.H."/>
            <person name="Williams B.A.P."/>
        </authorList>
    </citation>
    <scope>NUCLEOTIDE SEQUENCE [LARGE SCALE GENOMIC DNA]</scope>
    <source>
        <strain evidence="7">42_110</strain>
    </source>
</reference>
<comment type="subunit">
    <text evidence="5">Homooligomer.</text>
</comment>
<dbReference type="GO" id="GO:0030659">
    <property type="term" value="C:cytoplasmic vesicle membrane"/>
    <property type="evidence" value="ECO:0007669"/>
    <property type="project" value="UniProtKB-SubCell"/>
</dbReference>
<name>S7XVM4_SPRLO</name>
<dbReference type="FunCoup" id="S7XVM4">
    <property type="interactions" value="53"/>
</dbReference>
<feature type="transmembrane region" description="Helical" evidence="5">
    <location>
        <begin position="151"/>
        <end position="172"/>
    </location>
</feature>
<feature type="transmembrane region" description="Helical" evidence="5">
    <location>
        <begin position="72"/>
        <end position="88"/>
    </location>
</feature>
<evidence type="ECO:0000256" key="5">
    <source>
        <dbReference type="RuleBase" id="RU367097"/>
    </source>
</evidence>
<dbReference type="InParanoid" id="S7XVM4"/>
<evidence type="ECO:0000256" key="4">
    <source>
        <dbReference type="ARBA" id="ARBA00023136"/>
    </source>
</evidence>
<dbReference type="AlphaFoldDB" id="S7XVM4"/>
<dbReference type="GO" id="GO:0000139">
    <property type="term" value="C:Golgi membrane"/>
    <property type="evidence" value="ECO:0007669"/>
    <property type="project" value="UniProtKB-SubCell"/>
</dbReference>
<comment type="similarity">
    <text evidence="5">Belongs to the TPT transporter family. SLC35D subfamily.</text>
</comment>
<dbReference type="GO" id="GO:0005789">
    <property type="term" value="C:endoplasmic reticulum membrane"/>
    <property type="evidence" value="ECO:0007669"/>
    <property type="project" value="UniProtKB-SubCell"/>
</dbReference>
<dbReference type="STRING" id="1358809.S7XVM4"/>